<dbReference type="Gene3D" id="3.40.1190.20">
    <property type="match status" value="1"/>
</dbReference>
<dbReference type="Proteomes" id="UP000587527">
    <property type="component" value="Unassembled WGS sequence"/>
</dbReference>
<organism evidence="14 15">
    <name type="scientific">Allocatelliglobosispora scoriae</name>
    <dbReference type="NCBI Taxonomy" id="643052"/>
    <lineage>
        <taxon>Bacteria</taxon>
        <taxon>Bacillati</taxon>
        <taxon>Actinomycetota</taxon>
        <taxon>Actinomycetes</taxon>
        <taxon>Micromonosporales</taxon>
        <taxon>Micromonosporaceae</taxon>
        <taxon>Allocatelliglobosispora</taxon>
    </lineage>
</organism>
<evidence type="ECO:0000313" key="15">
    <source>
        <dbReference type="Proteomes" id="UP000587527"/>
    </source>
</evidence>
<dbReference type="PRINTS" id="PR00990">
    <property type="entry name" value="RIBOKINASE"/>
</dbReference>
<keyword evidence="8 12" id="KW-0067">ATP-binding</keyword>
<feature type="binding site" evidence="12">
    <location>
        <position position="181"/>
    </location>
    <ligand>
        <name>ATP</name>
        <dbReference type="ChEBI" id="CHEBI:30616"/>
    </ligand>
</feature>
<comment type="caution">
    <text evidence="12">Lacks conserved residue(s) required for the propagation of feature annotation.</text>
</comment>
<keyword evidence="7 12" id="KW-0418">Kinase</keyword>
<dbReference type="HAMAP" id="MF_01987">
    <property type="entry name" value="Ribokinase"/>
    <property type="match status" value="1"/>
</dbReference>
<keyword evidence="10 12" id="KW-0630">Potassium</keyword>
<dbReference type="PROSITE" id="PS00584">
    <property type="entry name" value="PFKB_KINASES_2"/>
    <property type="match status" value="1"/>
</dbReference>
<feature type="domain" description="Carbohydrate kinase PfkB" evidence="13">
    <location>
        <begin position="2"/>
        <end position="299"/>
    </location>
</feature>
<evidence type="ECO:0000256" key="8">
    <source>
        <dbReference type="ARBA" id="ARBA00022840"/>
    </source>
</evidence>
<dbReference type="SUPFAM" id="SSF53613">
    <property type="entry name" value="Ribokinase-like"/>
    <property type="match status" value="1"/>
</dbReference>
<dbReference type="GO" id="GO:0046872">
    <property type="term" value="F:metal ion binding"/>
    <property type="evidence" value="ECO:0007669"/>
    <property type="project" value="UniProtKB-KW"/>
</dbReference>
<dbReference type="UniPathway" id="UPA00916">
    <property type="reaction ID" value="UER00889"/>
</dbReference>
<keyword evidence="15" id="KW-1185">Reference proteome</keyword>
<proteinExistence type="inferred from homology"/>
<dbReference type="CDD" id="cd01174">
    <property type="entry name" value="ribokinase"/>
    <property type="match status" value="1"/>
</dbReference>
<name>A0A841BSJ6_9ACTN</name>
<feature type="active site" description="Proton acceptor" evidence="12">
    <location>
        <position position="259"/>
    </location>
</feature>
<dbReference type="InterPro" id="IPR011611">
    <property type="entry name" value="PfkB_dom"/>
</dbReference>
<evidence type="ECO:0000256" key="11">
    <source>
        <dbReference type="ARBA" id="ARBA00023277"/>
    </source>
</evidence>
<dbReference type="GO" id="GO:0004747">
    <property type="term" value="F:ribokinase activity"/>
    <property type="evidence" value="ECO:0007669"/>
    <property type="project" value="UniProtKB-UniRule"/>
</dbReference>
<comment type="function">
    <text evidence="12">Catalyzes the phosphorylation of ribose at O-5 in a reaction requiring ATP and magnesium. The resulting D-ribose-5-phosphate can then be used either for sythesis of nucleotides, histidine, and tryptophan, or as a component of the pentose phosphate pathway.</text>
</comment>
<dbReference type="EC" id="2.7.1.15" evidence="2 12"/>
<keyword evidence="12" id="KW-0963">Cytoplasm</keyword>
<dbReference type="AlphaFoldDB" id="A0A841BSJ6"/>
<dbReference type="InterPro" id="IPR011877">
    <property type="entry name" value="Ribokinase"/>
</dbReference>
<feature type="binding site" evidence="12">
    <location>
        <position position="253"/>
    </location>
    <ligand>
        <name>K(+)</name>
        <dbReference type="ChEBI" id="CHEBI:29103"/>
    </ligand>
</feature>
<dbReference type="PANTHER" id="PTHR10584:SF166">
    <property type="entry name" value="RIBOKINASE"/>
    <property type="match status" value="1"/>
</dbReference>
<keyword evidence="6 12" id="KW-0547">Nucleotide-binding</keyword>
<evidence type="ECO:0000256" key="10">
    <source>
        <dbReference type="ARBA" id="ARBA00022958"/>
    </source>
</evidence>
<feature type="binding site" evidence="12">
    <location>
        <position position="289"/>
    </location>
    <ligand>
        <name>K(+)</name>
        <dbReference type="ChEBI" id="CHEBI:29103"/>
    </ligand>
</feature>
<evidence type="ECO:0000256" key="3">
    <source>
        <dbReference type="ARBA" id="ARBA00016943"/>
    </source>
</evidence>
<evidence type="ECO:0000256" key="7">
    <source>
        <dbReference type="ARBA" id="ARBA00022777"/>
    </source>
</evidence>
<dbReference type="EMBL" id="JACHMN010000002">
    <property type="protein sequence ID" value="MBB5869781.1"/>
    <property type="molecule type" value="Genomic_DNA"/>
</dbReference>
<dbReference type="Pfam" id="PF00294">
    <property type="entry name" value="PfkB"/>
    <property type="match status" value="1"/>
</dbReference>
<feature type="binding site" evidence="12">
    <location>
        <position position="294"/>
    </location>
    <ligand>
        <name>K(+)</name>
        <dbReference type="ChEBI" id="CHEBI:29103"/>
    </ligand>
</feature>
<dbReference type="GO" id="GO:0019303">
    <property type="term" value="P:D-ribose catabolic process"/>
    <property type="evidence" value="ECO:0007669"/>
    <property type="project" value="UniProtKB-UniRule"/>
</dbReference>
<comment type="similarity">
    <text evidence="1">Belongs to the carbohydrate kinase pfkB family.</text>
</comment>
<evidence type="ECO:0000256" key="5">
    <source>
        <dbReference type="ARBA" id="ARBA00022723"/>
    </source>
</evidence>
<keyword evidence="9 12" id="KW-0460">Magnesium</keyword>
<comment type="subcellular location">
    <subcellularLocation>
        <location evidence="12">Cytoplasm</location>
    </subcellularLocation>
</comment>
<comment type="catalytic activity">
    <reaction evidence="12">
        <text>D-ribose + ATP = D-ribose 5-phosphate + ADP + H(+)</text>
        <dbReference type="Rhea" id="RHEA:13697"/>
        <dbReference type="ChEBI" id="CHEBI:15378"/>
        <dbReference type="ChEBI" id="CHEBI:30616"/>
        <dbReference type="ChEBI" id="CHEBI:47013"/>
        <dbReference type="ChEBI" id="CHEBI:78346"/>
        <dbReference type="ChEBI" id="CHEBI:456216"/>
        <dbReference type="EC" id="2.7.1.15"/>
    </reaction>
</comment>
<accession>A0A841BSJ6</accession>
<sequence length="311" mass="31344">MKIVVVGSTNLDLVATTPALPRPGETVLGHRFSTVPGGKGANQAIAAARAGADALFLGAVGDDPFADQLRANLAEAGVDLSLLRIVPGPSGVALIAVDDDGENSIVVAPGANAHFTELTEEDRSAIASAGVLLLQLEIPLATVIEAATVARAAGVQVLLNAAPAQSLPAELLAVTDMLIVNTLEAEILLGYADSSSRRSPSASARGMLAYGLLEEMRRLVPKVVLTAGADGAYYTDQKGGWLHVPTPRVEAVDTTAAGDAFVGALAVALSMGKQIGPALSWACAAGAICVTRAGAGGSLATFAEIDGLAAH</sequence>
<dbReference type="RefSeq" id="WP_184836650.1">
    <property type="nucleotide sequence ID" value="NZ_JACHMN010000002.1"/>
</dbReference>
<dbReference type="GO" id="GO:0005829">
    <property type="term" value="C:cytosol"/>
    <property type="evidence" value="ECO:0007669"/>
    <property type="project" value="TreeGrafter"/>
</dbReference>
<feature type="binding site" evidence="12">
    <location>
        <begin position="38"/>
        <end position="42"/>
    </location>
    <ligand>
        <name>substrate</name>
    </ligand>
</feature>
<feature type="binding site" evidence="12">
    <location>
        <position position="255"/>
    </location>
    <ligand>
        <name>K(+)</name>
        <dbReference type="ChEBI" id="CHEBI:29103"/>
    </ligand>
</feature>
<gene>
    <name evidence="12" type="primary">rbsK</name>
    <name evidence="14" type="ORF">F4553_003160</name>
</gene>
<comment type="pathway">
    <text evidence="12">Carbohydrate metabolism; D-ribose degradation; D-ribose 5-phosphate from beta-D-ribopyranose: step 2/2.</text>
</comment>
<evidence type="ECO:0000256" key="1">
    <source>
        <dbReference type="ARBA" id="ARBA00005380"/>
    </source>
</evidence>
<feature type="binding site" evidence="12">
    <location>
        <position position="292"/>
    </location>
    <ligand>
        <name>K(+)</name>
        <dbReference type="ChEBI" id="CHEBI:29103"/>
    </ligand>
</feature>
<reference evidence="14 15" key="1">
    <citation type="submission" date="2020-08" db="EMBL/GenBank/DDBJ databases">
        <title>Sequencing the genomes of 1000 actinobacteria strains.</title>
        <authorList>
            <person name="Klenk H.-P."/>
        </authorList>
    </citation>
    <scope>NUCLEOTIDE SEQUENCE [LARGE SCALE GENOMIC DNA]</scope>
    <source>
        <strain evidence="14 15">DSM 45362</strain>
    </source>
</reference>
<dbReference type="InterPro" id="IPR002173">
    <property type="entry name" value="Carboh/pur_kinase_PfkB_CS"/>
</dbReference>
<keyword evidence="11 12" id="KW-0119">Carbohydrate metabolism</keyword>
<evidence type="ECO:0000256" key="6">
    <source>
        <dbReference type="ARBA" id="ARBA00022741"/>
    </source>
</evidence>
<protein>
    <recommendedName>
        <fullName evidence="3 12">Ribokinase</fullName>
        <shortName evidence="12">RK</shortName>
        <ecNumber evidence="2 12">2.7.1.15</ecNumber>
    </recommendedName>
</protein>
<comment type="cofactor">
    <cofactor evidence="12">
        <name>Mg(2+)</name>
        <dbReference type="ChEBI" id="CHEBI:18420"/>
    </cofactor>
    <text evidence="12">Requires a divalent cation, most likely magnesium in vivo, as an electrophilic catalyst to aid phosphoryl group transfer. It is the chelate of the metal and the nucleotide that is the actual substrate.</text>
</comment>
<evidence type="ECO:0000313" key="14">
    <source>
        <dbReference type="EMBL" id="MBB5869781.1"/>
    </source>
</evidence>
<keyword evidence="4 12" id="KW-0808">Transferase</keyword>
<comment type="similarity">
    <text evidence="12">Belongs to the carbohydrate kinase PfkB family. Ribokinase subfamily.</text>
</comment>
<comment type="subunit">
    <text evidence="12">Homodimer.</text>
</comment>
<keyword evidence="5 12" id="KW-0479">Metal-binding</keyword>
<comment type="activity regulation">
    <text evidence="12">Activated by a monovalent cation that binds near, but not in, the active site. The most likely occupant of the site in vivo is potassium. Ion binding induces a conformational change that may alter substrate affinity.</text>
</comment>
<evidence type="ECO:0000256" key="12">
    <source>
        <dbReference type="HAMAP-Rule" id="MF_01987"/>
    </source>
</evidence>
<evidence type="ECO:0000256" key="2">
    <source>
        <dbReference type="ARBA" id="ARBA00012035"/>
    </source>
</evidence>
<dbReference type="InterPro" id="IPR002139">
    <property type="entry name" value="Ribo/fructo_kinase"/>
</dbReference>
<comment type="caution">
    <text evidence="14">The sequence shown here is derived from an EMBL/GenBank/DDBJ whole genome shotgun (WGS) entry which is preliminary data.</text>
</comment>
<feature type="binding site" evidence="12">
    <location>
        <begin position="258"/>
        <end position="259"/>
    </location>
    <ligand>
        <name>ATP</name>
        <dbReference type="ChEBI" id="CHEBI:30616"/>
    </ligand>
</feature>
<feature type="binding site" evidence="12">
    <location>
        <position position="298"/>
    </location>
    <ligand>
        <name>K(+)</name>
        <dbReference type="ChEBI" id="CHEBI:29103"/>
    </ligand>
</feature>
<feature type="binding site" evidence="12">
    <location>
        <position position="137"/>
    </location>
    <ligand>
        <name>substrate</name>
    </ligand>
</feature>
<evidence type="ECO:0000256" key="4">
    <source>
        <dbReference type="ARBA" id="ARBA00022679"/>
    </source>
</evidence>
<evidence type="ECO:0000259" key="13">
    <source>
        <dbReference type="Pfam" id="PF00294"/>
    </source>
</evidence>
<dbReference type="PANTHER" id="PTHR10584">
    <property type="entry name" value="SUGAR KINASE"/>
    <property type="match status" value="1"/>
</dbReference>
<dbReference type="GO" id="GO:0005524">
    <property type="term" value="F:ATP binding"/>
    <property type="evidence" value="ECO:0007669"/>
    <property type="project" value="UniProtKB-UniRule"/>
</dbReference>
<feature type="binding site" evidence="12">
    <location>
        <begin position="226"/>
        <end position="231"/>
    </location>
    <ligand>
        <name>ATP</name>
        <dbReference type="ChEBI" id="CHEBI:30616"/>
    </ligand>
</feature>
<feature type="binding site" evidence="12">
    <location>
        <begin position="10"/>
        <end position="12"/>
    </location>
    <ligand>
        <name>substrate</name>
    </ligand>
</feature>
<dbReference type="InterPro" id="IPR029056">
    <property type="entry name" value="Ribokinase-like"/>
</dbReference>
<evidence type="ECO:0000256" key="9">
    <source>
        <dbReference type="ARBA" id="ARBA00022842"/>
    </source>
</evidence>
<feature type="binding site" evidence="12">
    <location>
        <position position="259"/>
    </location>
    <ligand>
        <name>substrate</name>
    </ligand>
</feature>